<keyword evidence="2" id="KW-0812">Transmembrane</keyword>
<keyword evidence="2" id="KW-1133">Transmembrane helix</keyword>
<keyword evidence="2" id="KW-0472">Membrane</keyword>
<sequence>MIGDSWTHKIARICILPLVNTSISPNHVTIIRLITGVVACVAFALKINLIGGIFWLISTFLDRADGELARVSGKTSEWGHKFDYYSDTIVTALFFIAIGINLQDNLPSYWSVFMGFSAAVGVFFTGIYAEIIDQKKKNTGGKAYPGIAGFDFDDILYLFAPVVWLNWHLPFLIGASFGAPIFAILTWYSSKKYL</sequence>
<evidence type="ECO:0000256" key="1">
    <source>
        <dbReference type="ARBA" id="ARBA00022679"/>
    </source>
</evidence>
<evidence type="ECO:0000256" key="2">
    <source>
        <dbReference type="SAM" id="Phobius"/>
    </source>
</evidence>
<dbReference type="GO" id="GO:0008654">
    <property type="term" value="P:phospholipid biosynthetic process"/>
    <property type="evidence" value="ECO:0007669"/>
    <property type="project" value="InterPro"/>
</dbReference>
<dbReference type="InterPro" id="IPR048254">
    <property type="entry name" value="CDP_ALCOHOL_P_TRANSF_CS"/>
</dbReference>
<evidence type="ECO:0008006" key="4">
    <source>
        <dbReference type="Google" id="ProtNLM"/>
    </source>
</evidence>
<feature type="transmembrane region" description="Helical" evidence="2">
    <location>
        <begin position="30"/>
        <end position="61"/>
    </location>
</feature>
<accession>A0A382BG71</accession>
<dbReference type="GO" id="GO:0016780">
    <property type="term" value="F:phosphotransferase activity, for other substituted phosphate groups"/>
    <property type="evidence" value="ECO:0007669"/>
    <property type="project" value="InterPro"/>
</dbReference>
<reference evidence="3" key="1">
    <citation type="submission" date="2018-05" db="EMBL/GenBank/DDBJ databases">
        <authorList>
            <person name="Lanie J.A."/>
            <person name="Ng W.-L."/>
            <person name="Kazmierczak K.M."/>
            <person name="Andrzejewski T.M."/>
            <person name="Davidsen T.M."/>
            <person name="Wayne K.J."/>
            <person name="Tettelin H."/>
            <person name="Glass J.I."/>
            <person name="Rusch D."/>
            <person name="Podicherti R."/>
            <person name="Tsui H.-C.T."/>
            <person name="Winkler M.E."/>
        </authorList>
    </citation>
    <scope>NUCLEOTIDE SEQUENCE</scope>
</reference>
<dbReference type="PROSITE" id="PS00379">
    <property type="entry name" value="CDP_ALCOHOL_P_TRANSF"/>
    <property type="match status" value="1"/>
</dbReference>
<feature type="transmembrane region" description="Helical" evidence="2">
    <location>
        <begin position="171"/>
        <end position="188"/>
    </location>
</feature>
<protein>
    <recommendedName>
        <fullName evidence="4">CDP-alcohol phosphatidyltransferase C-terminal domain-containing protein</fullName>
    </recommendedName>
</protein>
<dbReference type="InterPro" id="IPR043130">
    <property type="entry name" value="CDP-OH_PTrfase_TM_dom"/>
</dbReference>
<organism evidence="3">
    <name type="scientific">marine metagenome</name>
    <dbReference type="NCBI Taxonomy" id="408172"/>
    <lineage>
        <taxon>unclassified sequences</taxon>
        <taxon>metagenomes</taxon>
        <taxon>ecological metagenomes</taxon>
    </lineage>
</organism>
<dbReference type="Gene3D" id="1.20.120.1760">
    <property type="match status" value="1"/>
</dbReference>
<dbReference type="InterPro" id="IPR000462">
    <property type="entry name" value="CDP-OH_P_trans"/>
</dbReference>
<dbReference type="GO" id="GO:0016020">
    <property type="term" value="C:membrane"/>
    <property type="evidence" value="ECO:0007669"/>
    <property type="project" value="InterPro"/>
</dbReference>
<evidence type="ECO:0000313" key="3">
    <source>
        <dbReference type="EMBL" id="SVB12816.1"/>
    </source>
</evidence>
<dbReference type="Pfam" id="PF01066">
    <property type="entry name" value="CDP-OH_P_transf"/>
    <property type="match status" value="1"/>
</dbReference>
<feature type="transmembrane region" description="Helical" evidence="2">
    <location>
        <begin position="82"/>
        <end position="102"/>
    </location>
</feature>
<proteinExistence type="predicted"/>
<dbReference type="EMBL" id="UINC01029683">
    <property type="protein sequence ID" value="SVB12816.1"/>
    <property type="molecule type" value="Genomic_DNA"/>
</dbReference>
<dbReference type="AlphaFoldDB" id="A0A382BG71"/>
<gene>
    <name evidence="3" type="ORF">METZ01_LOCUS165670</name>
</gene>
<feature type="transmembrane region" description="Helical" evidence="2">
    <location>
        <begin position="108"/>
        <end position="131"/>
    </location>
</feature>
<name>A0A382BG71_9ZZZZ</name>
<keyword evidence="1" id="KW-0808">Transferase</keyword>